<proteinExistence type="predicted"/>
<reference evidence="2 3" key="1">
    <citation type="submission" date="2018-08" db="EMBL/GenBank/DDBJ databases">
        <title>Salinimonas sediminis sp. nov., a piezophilic bacterium isolated from a deep-sea sediment sample from the New Britain Trench.</title>
        <authorList>
            <person name="Cao J."/>
        </authorList>
    </citation>
    <scope>NUCLEOTIDE SEQUENCE [LARGE SCALE GENOMIC DNA]</scope>
    <source>
        <strain evidence="2 3">N102</strain>
    </source>
</reference>
<dbReference type="Pfam" id="PF13683">
    <property type="entry name" value="rve_3"/>
    <property type="match status" value="1"/>
</dbReference>
<dbReference type="EMBL" id="CP031769">
    <property type="protein sequence ID" value="AXR06704.1"/>
    <property type="molecule type" value="Genomic_DNA"/>
</dbReference>
<dbReference type="NCBIfam" id="NF033516">
    <property type="entry name" value="transpos_IS3"/>
    <property type="match status" value="1"/>
</dbReference>
<accession>A0A346NME7</accession>
<name>A0A346NME7_9ALTE</name>
<dbReference type="InterPro" id="IPR036397">
    <property type="entry name" value="RNaseH_sf"/>
</dbReference>
<dbReference type="GO" id="GO:0015074">
    <property type="term" value="P:DNA integration"/>
    <property type="evidence" value="ECO:0007669"/>
    <property type="project" value="InterPro"/>
</dbReference>
<protein>
    <submittedName>
        <fullName evidence="2">IS3 family transposase</fullName>
    </submittedName>
</protein>
<dbReference type="AlphaFoldDB" id="A0A346NME7"/>
<dbReference type="Pfam" id="PF13276">
    <property type="entry name" value="HTH_21"/>
    <property type="match status" value="1"/>
</dbReference>
<dbReference type="KEGG" id="salm:D0Y50_10190"/>
<dbReference type="RefSeq" id="WP_117316823.1">
    <property type="nucleotide sequence ID" value="NZ_CP031769.1"/>
</dbReference>
<dbReference type="PANTHER" id="PTHR47515:SF1">
    <property type="entry name" value="BLR2054 PROTEIN"/>
    <property type="match status" value="1"/>
</dbReference>
<feature type="domain" description="Integrase catalytic" evidence="1">
    <location>
        <begin position="101"/>
        <end position="261"/>
    </location>
</feature>
<dbReference type="InterPro" id="IPR012337">
    <property type="entry name" value="RNaseH-like_sf"/>
</dbReference>
<dbReference type="InterPro" id="IPR025948">
    <property type="entry name" value="HTH-like_dom"/>
</dbReference>
<dbReference type="Gene3D" id="3.30.420.10">
    <property type="entry name" value="Ribonuclease H-like superfamily/Ribonuclease H"/>
    <property type="match status" value="1"/>
</dbReference>
<dbReference type="SUPFAM" id="SSF53098">
    <property type="entry name" value="Ribonuclease H-like"/>
    <property type="match status" value="1"/>
</dbReference>
<evidence type="ECO:0000313" key="3">
    <source>
        <dbReference type="Proteomes" id="UP000262073"/>
    </source>
</evidence>
<dbReference type="GO" id="GO:0003676">
    <property type="term" value="F:nucleic acid binding"/>
    <property type="evidence" value="ECO:0007669"/>
    <property type="project" value="InterPro"/>
</dbReference>
<gene>
    <name evidence="2" type="ORF">D0Y50_10190</name>
</gene>
<dbReference type="PROSITE" id="PS50994">
    <property type="entry name" value="INTEGRASE"/>
    <property type="match status" value="1"/>
</dbReference>
<organism evidence="2 3">
    <name type="scientific">Salinimonas sediminis</name>
    <dbReference type="NCBI Taxonomy" id="2303538"/>
    <lineage>
        <taxon>Bacteria</taxon>
        <taxon>Pseudomonadati</taxon>
        <taxon>Pseudomonadota</taxon>
        <taxon>Gammaproteobacteria</taxon>
        <taxon>Alteromonadales</taxon>
        <taxon>Alteromonadaceae</taxon>
        <taxon>Alteromonas/Salinimonas group</taxon>
        <taxon>Salinimonas</taxon>
    </lineage>
</organism>
<dbReference type="PANTHER" id="PTHR47515">
    <property type="entry name" value="LOW CALCIUM RESPONSE LOCUS PROTEIN T"/>
    <property type="match status" value="1"/>
</dbReference>
<dbReference type="Proteomes" id="UP000262073">
    <property type="component" value="Chromosome"/>
</dbReference>
<evidence type="ECO:0000259" key="1">
    <source>
        <dbReference type="PROSITE" id="PS50994"/>
    </source>
</evidence>
<dbReference type="InterPro" id="IPR001584">
    <property type="entry name" value="Integrase_cat-core"/>
</dbReference>
<sequence length="266" mass="31847">MLTYTQISERRACHLAGLNRMTWRYQTKPSSFNQAISERLCALAKQRLHFGSPRLTVLIRREFGAVNHKRVERLYAELGLQIPRRKRRSRVGPQREVPFERATKPMQRWSMDFVHDALFNGNQFLVFNLVDEYTREAIAVEVDNSLSSERIIRLFERIREARGLPEQLICHGSEFTSRAFLAWSQQHNLDVRYIRPGKPTENAFIESYNGKLRNECLNQHWFRNLAEARQRIEQWREDYNHCRPHRSLNQLTPMEFCKFHWCWLSQ</sequence>
<keyword evidence="3" id="KW-1185">Reference proteome</keyword>
<dbReference type="OrthoDB" id="9774685at2"/>
<dbReference type="InterPro" id="IPR048020">
    <property type="entry name" value="Transpos_IS3"/>
</dbReference>
<evidence type="ECO:0000313" key="2">
    <source>
        <dbReference type="EMBL" id="AXR06704.1"/>
    </source>
</evidence>